<keyword evidence="1" id="KW-0812">Transmembrane</keyword>
<keyword evidence="1" id="KW-1133">Transmembrane helix</keyword>
<name>A0A916E4R7_9GLOM</name>
<reference evidence="2" key="1">
    <citation type="submission" date="2020-05" db="EMBL/GenBank/DDBJ databases">
        <authorList>
            <person name="Rincon C."/>
            <person name="Sanders R I."/>
            <person name="Robbins C."/>
            <person name="Chaturvedi A."/>
        </authorList>
    </citation>
    <scope>NUCLEOTIDE SEQUENCE</scope>
    <source>
        <strain evidence="2">CHB12</strain>
    </source>
</reference>
<protein>
    <submittedName>
        <fullName evidence="2">Uncharacterized protein</fullName>
    </submittedName>
</protein>
<organism evidence="2 3">
    <name type="scientific">Rhizophagus irregularis</name>
    <dbReference type="NCBI Taxonomy" id="588596"/>
    <lineage>
        <taxon>Eukaryota</taxon>
        <taxon>Fungi</taxon>
        <taxon>Fungi incertae sedis</taxon>
        <taxon>Mucoromycota</taxon>
        <taxon>Glomeromycotina</taxon>
        <taxon>Glomeromycetes</taxon>
        <taxon>Glomerales</taxon>
        <taxon>Glomeraceae</taxon>
        <taxon>Rhizophagus</taxon>
    </lineage>
</organism>
<dbReference type="AlphaFoldDB" id="A0A916E4R7"/>
<proteinExistence type="predicted"/>
<comment type="caution">
    <text evidence="2">The sequence shown here is derived from an EMBL/GenBank/DDBJ whole genome shotgun (WGS) entry which is preliminary data.</text>
</comment>
<evidence type="ECO:0000313" key="2">
    <source>
        <dbReference type="EMBL" id="CAB5360565.1"/>
    </source>
</evidence>
<accession>A0A916E4R7</accession>
<dbReference type="OrthoDB" id="10393425at2759"/>
<dbReference type="Proteomes" id="UP000684084">
    <property type="component" value="Unassembled WGS sequence"/>
</dbReference>
<dbReference type="EMBL" id="CAGKOT010000015">
    <property type="protein sequence ID" value="CAB5360565.1"/>
    <property type="molecule type" value="Genomic_DNA"/>
</dbReference>
<gene>
    <name evidence="2" type="ORF">CHRIB12_LOCUS8250</name>
</gene>
<keyword evidence="1" id="KW-0472">Membrane</keyword>
<evidence type="ECO:0000313" key="3">
    <source>
        <dbReference type="Proteomes" id="UP000684084"/>
    </source>
</evidence>
<feature type="transmembrane region" description="Helical" evidence="1">
    <location>
        <begin position="72"/>
        <end position="98"/>
    </location>
</feature>
<evidence type="ECO:0000256" key="1">
    <source>
        <dbReference type="SAM" id="Phobius"/>
    </source>
</evidence>
<sequence length="109" mass="12439">MAKIGDASALWIRYFVIRLLDAWVLRFKTPSSIEIRDDRLSLRADGLDFPLRTLLDGRVSINELGISPFGLFIGWVSIIDLGISPFGLYWIVFPLWILSDRVFYGFLSG</sequence>